<dbReference type="WBParaSite" id="BXY_0442100.1">
    <property type="protein sequence ID" value="BXY_0442100.1"/>
    <property type="gene ID" value="BXY_0442100"/>
</dbReference>
<protein>
    <submittedName>
        <fullName evidence="3">MHD domain-containing protein</fullName>
    </submittedName>
</protein>
<evidence type="ECO:0000313" key="3">
    <source>
        <dbReference type="WBParaSite" id="BXY_0442100.1"/>
    </source>
</evidence>
<feature type="compositionally biased region" description="Basic and acidic residues" evidence="1">
    <location>
        <begin position="24"/>
        <end position="47"/>
    </location>
</feature>
<feature type="compositionally biased region" description="Basic and acidic residues" evidence="1">
    <location>
        <begin position="85"/>
        <end position="94"/>
    </location>
</feature>
<sequence length="151" mass="17465">MDVSMEAGPSRSDAKTDSPPIDVSPEKELMEKRKKGVEREREKLDQRKQMKIRCRDIVLNTMDESMEAGPSRSDTKTDSLPIDVSPEKRRREQSWIRGSRRRSEHFKPVHVEVECESQHNVPKGVEIDFRVQIASDKCDGLSKIYVELKKI</sequence>
<evidence type="ECO:0000313" key="2">
    <source>
        <dbReference type="Proteomes" id="UP000095284"/>
    </source>
</evidence>
<reference evidence="3" key="1">
    <citation type="submission" date="2016-11" db="UniProtKB">
        <authorList>
            <consortium name="WormBaseParasite"/>
        </authorList>
    </citation>
    <scope>IDENTIFICATION</scope>
</reference>
<organism evidence="2 3">
    <name type="scientific">Bursaphelenchus xylophilus</name>
    <name type="common">Pinewood nematode worm</name>
    <name type="synonym">Aphelenchoides xylophilus</name>
    <dbReference type="NCBI Taxonomy" id="6326"/>
    <lineage>
        <taxon>Eukaryota</taxon>
        <taxon>Metazoa</taxon>
        <taxon>Ecdysozoa</taxon>
        <taxon>Nematoda</taxon>
        <taxon>Chromadorea</taxon>
        <taxon>Rhabditida</taxon>
        <taxon>Tylenchina</taxon>
        <taxon>Tylenchomorpha</taxon>
        <taxon>Aphelenchoidea</taxon>
        <taxon>Aphelenchoididae</taxon>
        <taxon>Bursaphelenchus</taxon>
    </lineage>
</organism>
<dbReference type="Proteomes" id="UP000095284">
    <property type="component" value="Unplaced"/>
</dbReference>
<evidence type="ECO:0000256" key="1">
    <source>
        <dbReference type="SAM" id="MobiDB-lite"/>
    </source>
</evidence>
<dbReference type="AlphaFoldDB" id="A0A1I7RUL1"/>
<dbReference type="InterPro" id="IPR036065">
    <property type="entry name" value="BolA-like_sf"/>
</dbReference>
<accession>A0A1I7RUL1</accession>
<name>A0A1I7RUL1_BURXY</name>
<proteinExistence type="predicted"/>
<feature type="region of interest" description="Disordered" evidence="1">
    <location>
        <begin position="60"/>
        <end position="103"/>
    </location>
</feature>
<feature type="region of interest" description="Disordered" evidence="1">
    <location>
        <begin position="1"/>
        <end position="47"/>
    </location>
</feature>
<dbReference type="Gene3D" id="3.30.300.90">
    <property type="entry name" value="BolA-like"/>
    <property type="match status" value="1"/>
</dbReference>